<dbReference type="InterPro" id="IPR020449">
    <property type="entry name" value="Tscrpt_reg_AraC-type_HTH"/>
</dbReference>
<keyword evidence="7" id="KW-0804">Transcription</keyword>
<reference evidence="11 12" key="1">
    <citation type="submission" date="2024-02" db="EMBL/GenBank/DDBJ databases">
        <title>A nitrogen-fixing paenibacillus bacterium.</title>
        <authorList>
            <person name="Zhang W.L."/>
            <person name="Chen S.F."/>
        </authorList>
    </citation>
    <scope>NUCLEOTIDE SEQUENCE [LARGE SCALE GENOMIC DNA]</scope>
    <source>
        <strain evidence="11 12">M1</strain>
    </source>
</reference>
<dbReference type="PANTHER" id="PTHR42713">
    <property type="entry name" value="HISTIDINE KINASE-RELATED"/>
    <property type="match status" value="1"/>
</dbReference>
<dbReference type="Pfam" id="PF12833">
    <property type="entry name" value="HTH_18"/>
    <property type="match status" value="1"/>
</dbReference>
<keyword evidence="2" id="KW-0963">Cytoplasm</keyword>
<feature type="domain" description="HTH araC/xylS-type" evidence="9">
    <location>
        <begin position="343"/>
        <end position="441"/>
    </location>
</feature>
<evidence type="ECO:0000313" key="11">
    <source>
        <dbReference type="EMBL" id="MEF2966113.1"/>
    </source>
</evidence>
<dbReference type="PRINTS" id="PR00032">
    <property type="entry name" value="HTHARAC"/>
</dbReference>
<dbReference type="SMART" id="SM00448">
    <property type="entry name" value="REC"/>
    <property type="match status" value="1"/>
</dbReference>
<dbReference type="InterPro" id="IPR001789">
    <property type="entry name" value="Sig_transdc_resp-reg_receiver"/>
</dbReference>
<dbReference type="Gene3D" id="1.10.10.60">
    <property type="entry name" value="Homeodomain-like"/>
    <property type="match status" value="2"/>
</dbReference>
<evidence type="ECO:0000256" key="5">
    <source>
        <dbReference type="ARBA" id="ARBA00023015"/>
    </source>
</evidence>
<comment type="subcellular location">
    <subcellularLocation>
        <location evidence="1">Cytoplasm</location>
    </subcellularLocation>
</comment>
<feature type="modified residue" description="4-aspartylphosphate" evidence="8">
    <location>
        <position position="55"/>
    </location>
</feature>
<keyword evidence="3 8" id="KW-0597">Phosphoprotein</keyword>
<dbReference type="EMBL" id="JAZHPZ010000004">
    <property type="protein sequence ID" value="MEF2966113.1"/>
    <property type="molecule type" value="Genomic_DNA"/>
</dbReference>
<keyword evidence="12" id="KW-1185">Reference proteome</keyword>
<comment type="caution">
    <text evidence="11">The sequence shown here is derived from an EMBL/GenBank/DDBJ whole genome shotgun (WGS) entry which is preliminary data.</text>
</comment>
<dbReference type="PROSITE" id="PS50110">
    <property type="entry name" value="RESPONSE_REGULATORY"/>
    <property type="match status" value="1"/>
</dbReference>
<organism evidence="11 12">
    <name type="scientific">Paenibacillus haidiansis</name>
    <dbReference type="NCBI Taxonomy" id="1574488"/>
    <lineage>
        <taxon>Bacteria</taxon>
        <taxon>Bacillati</taxon>
        <taxon>Bacillota</taxon>
        <taxon>Bacilli</taxon>
        <taxon>Bacillales</taxon>
        <taxon>Paenibacillaceae</taxon>
        <taxon>Paenibacillus</taxon>
    </lineage>
</organism>
<dbReference type="InterPro" id="IPR011006">
    <property type="entry name" value="CheY-like_superfamily"/>
</dbReference>
<keyword evidence="6" id="KW-0238">DNA-binding</keyword>
<dbReference type="InterPro" id="IPR051552">
    <property type="entry name" value="HptR"/>
</dbReference>
<keyword evidence="5" id="KW-0805">Transcription regulation</keyword>
<dbReference type="Pfam" id="PF00072">
    <property type="entry name" value="Response_reg"/>
    <property type="match status" value="1"/>
</dbReference>
<evidence type="ECO:0000256" key="4">
    <source>
        <dbReference type="ARBA" id="ARBA00023012"/>
    </source>
</evidence>
<dbReference type="PANTHER" id="PTHR42713:SF3">
    <property type="entry name" value="TRANSCRIPTIONAL REGULATORY PROTEIN HPTR"/>
    <property type="match status" value="1"/>
</dbReference>
<dbReference type="SMART" id="SM00342">
    <property type="entry name" value="HTH_ARAC"/>
    <property type="match status" value="1"/>
</dbReference>
<protein>
    <submittedName>
        <fullName evidence="11">Response regulator</fullName>
    </submittedName>
</protein>
<feature type="domain" description="Response regulatory" evidence="10">
    <location>
        <begin position="3"/>
        <end position="120"/>
    </location>
</feature>
<proteinExistence type="predicted"/>
<keyword evidence="4" id="KW-0902">Two-component regulatory system</keyword>
<dbReference type="SUPFAM" id="SSF52172">
    <property type="entry name" value="CheY-like"/>
    <property type="match status" value="1"/>
</dbReference>
<dbReference type="Gene3D" id="3.40.50.2300">
    <property type="match status" value="1"/>
</dbReference>
<dbReference type="SUPFAM" id="SSF46689">
    <property type="entry name" value="Homeodomain-like"/>
    <property type="match status" value="2"/>
</dbReference>
<evidence type="ECO:0000313" key="12">
    <source>
        <dbReference type="Proteomes" id="UP001306950"/>
    </source>
</evidence>
<evidence type="ECO:0000256" key="2">
    <source>
        <dbReference type="ARBA" id="ARBA00022490"/>
    </source>
</evidence>
<dbReference type="CDD" id="cd17536">
    <property type="entry name" value="REC_YesN-like"/>
    <property type="match status" value="1"/>
</dbReference>
<gene>
    <name evidence="11" type="ORF">V3851_09755</name>
</gene>
<accession>A0ABU7VQV1</accession>
<name>A0ABU7VQV1_9BACL</name>
<sequence length="441" mass="50620">MYKILVVDDEPLICKGLAGLLSESGMDIGAVFTAYSGQEALDNIRMEDIDLLVTDIQMGEMSGIELMQQAKLIKPWVQTIIISAHETFHYAQMAIRLGAKDYLIKPLNSENFLDAVRNALLKMEKPVTQIDEFLSEESAYFQMAEHDQEKNERLNRLMDGTLPREEGTVVLEEKLGVSGPYFSVIKMKLDRHKDGASSSSYSDRDLRLLQYGALNVAEELLHKEYHVLTCYAGDREITILLQWSEAEYAELDANKINHLEMIGRSLHHHVHKYLGISATVGISQILKGAEFLPALSRQADKAILWGEKQGDYHVFYYGDFNWNDYVQDPTAEELTTHSNRIVDSAKQYIEANYRQKGLTIHEVAKKNHVSPNYLSYLFKKNTGYNLWEYVVKLRMEESKSLILHTDLRRYEIAERVGYESPEHFSKIFKKYFGVSPSELKK</sequence>
<evidence type="ECO:0000259" key="9">
    <source>
        <dbReference type="PROSITE" id="PS01124"/>
    </source>
</evidence>
<evidence type="ECO:0000256" key="8">
    <source>
        <dbReference type="PROSITE-ProRule" id="PRU00169"/>
    </source>
</evidence>
<dbReference type="InterPro" id="IPR009057">
    <property type="entry name" value="Homeodomain-like_sf"/>
</dbReference>
<dbReference type="InterPro" id="IPR018060">
    <property type="entry name" value="HTH_AraC"/>
</dbReference>
<evidence type="ECO:0000256" key="6">
    <source>
        <dbReference type="ARBA" id="ARBA00023125"/>
    </source>
</evidence>
<dbReference type="PROSITE" id="PS01124">
    <property type="entry name" value="HTH_ARAC_FAMILY_2"/>
    <property type="match status" value="1"/>
</dbReference>
<evidence type="ECO:0000256" key="3">
    <source>
        <dbReference type="ARBA" id="ARBA00022553"/>
    </source>
</evidence>
<evidence type="ECO:0000259" key="10">
    <source>
        <dbReference type="PROSITE" id="PS50110"/>
    </source>
</evidence>
<evidence type="ECO:0000256" key="7">
    <source>
        <dbReference type="ARBA" id="ARBA00023163"/>
    </source>
</evidence>
<dbReference type="Proteomes" id="UP001306950">
    <property type="component" value="Unassembled WGS sequence"/>
</dbReference>
<evidence type="ECO:0000256" key="1">
    <source>
        <dbReference type="ARBA" id="ARBA00004496"/>
    </source>
</evidence>
<dbReference type="RefSeq" id="WP_331846348.1">
    <property type="nucleotide sequence ID" value="NZ_JAZHPZ010000004.1"/>
</dbReference>